<dbReference type="PROSITE" id="PS50949">
    <property type="entry name" value="HTH_GNTR"/>
    <property type="match status" value="1"/>
</dbReference>
<dbReference type="PANTHER" id="PTHR46577:SF1">
    <property type="entry name" value="HTH-TYPE TRANSCRIPTIONAL REGULATORY PROTEIN GABR"/>
    <property type="match status" value="1"/>
</dbReference>
<evidence type="ECO:0000256" key="5">
    <source>
        <dbReference type="ARBA" id="ARBA00023163"/>
    </source>
</evidence>
<dbReference type="EMBL" id="CP035495">
    <property type="protein sequence ID" value="QAY63307.1"/>
    <property type="molecule type" value="Genomic_DNA"/>
</dbReference>
<dbReference type="Pfam" id="PF00155">
    <property type="entry name" value="Aminotran_1_2"/>
    <property type="match status" value="1"/>
</dbReference>
<evidence type="ECO:0000256" key="6">
    <source>
        <dbReference type="SAM" id="MobiDB-lite"/>
    </source>
</evidence>
<reference evidence="8 9" key="1">
    <citation type="submission" date="2019-01" db="EMBL/GenBank/DDBJ databases">
        <title>Genome sequencing of strain 2JSPR-7.</title>
        <authorList>
            <person name="Heo J."/>
            <person name="Kim S.-J."/>
            <person name="Kim J.-S."/>
            <person name="Hong S.-B."/>
            <person name="Kwon S.-W."/>
        </authorList>
    </citation>
    <scope>NUCLEOTIDE SEQUENCE [LARGE SCALE GENOMIC DNA]</scope>
    <source>
        <strain evidence="8 9">2JSPR-7</strain>
    </source>
</reference>
<evidence type="ECO:0000259" key="7">
    <source>
        <dbReference type="PROSITE" id="PS50949"/>
    </source>
</evidence>
<dbReference type="InterPro" id="IPR036390">
    <property type="entry name" value="WH_DNA-bd_sf"/>
</dbReference>
<dbReference type="Pfam" id="PF00392">
    <property type="entry name" value="GntR"/>
    <property type="match status" value="1"/>
</dbReference>
<dbReference type="GO" id="GO:0003677">
    <property type="term" value="F:DNA binding"/>
    <property type="evidence" value="ECO:0007669"/>
    <property type="project" value="UniProtKB-KW"/>
</dbReference>
<keyword evidence="9" id="KW-1185">Reference proteome</keyword>
<dbReference type="GO" id="GO:0003700">
    <property type="term" value="F:DNA-binding transcription factor activity"/>
    <property type="evidence" value="ECO:0007669"/>
    <property type="project" value="InterPro"/>
</dbReference>
<gene>
    <name evidence="8" type="ORF">ET495_08665</name>
</gene>
<dbReference type="CDD" id="cd00609">
    <property type="entry name" value="AAT_like"/>
    <property type="match status" value="1"/>
</dbReference>
<dbReference type="Gene3D" id="1.10.10.10">
    <property type="entry name" value="Winged helix-like DNA-binding domain superfamily/Winged helix DNA-binding domain"/>
    <property type="match status" value="1"/>
</dbReference>
<comment type="similarity">
    <text evidence="1">In the C-terminal section; belongs to the class-I pyridoxal-phosphate-dependent aminotransferase family.</text>
</comment>
<accession>A0A4P6ESC8</accession>
<keyword evidence="5" id="KW-0804">Transcription</keyword>
<keyword evidence="4" id="KW-0238">DNA-binding</keyword>
<dbReference type="GO" id="GO:0030170">
    <property type="term" value="F:pyridoxal phosphate binding"/>
    <property type="evidence" value="ECO:0007669"/>
    <property type="project" value="InterPro"/>
</dbReference>
<dbReference type="PANTHER" id="PTHR46577">
    <property type="entry name" value="HTH-TYPE TRANSCRIPTIONAL REGULATORY PROTEIN GABR"/>
    <property type="match status" value="1"/>
</dbReference>
<dbReference type="AlphaFoldDB" id="A0A4P6ESC8"/>
<evidence type="ECO:0000256" key="2">
    <source>
        <dbReference type="ARBA" id="ARBA00022898"/>
    </source>
</evidence>
<proteinExistence type="inferred from homology"/>
<dbReference type="Proteomes" id="UP000291758">
    <property type="component" value="Chromosome"/>
</dbReference>
<dbReference type="InterPro" id="IPR000524">
    <property type="entry name" value="Tscrpt_reg_HTH_GntR"/>
</dbReference>
<organism evidence="8 9">
    <name type="scientific">Xylanimonas allomyrinae</name>
    <dbReference type="NCBI Taxonomy" id="2509459"/>
    <lineage>
        <taxon>Bacteria</taxon>
        <taxon>Bacillati</taxon>
        <taxon>Actinomycetota</taxon>
        <taxon>Actinomycetes</taxon>
        <taxon>Micrococcales</taxon>
        <taxon>Promicromonosporaceae</taxon>
        <taxon>Xylanimonas</taxon>
    </lineage>
</organism>
<keyword evidence="8" id="KW-0808">Transferase</keyword>
<evidence type="ECO:0000313" key="9">
    <source>
        <dbReference type="Proteomes" id="UP000291758"/>
    </source>
</evidence>
<dbReference type="InterPro" id="IPR015424">
    <property type="entry name" value="PyrdxlP-dep_Trfase"/>
</dbReference>
<evidence type="ECO:0000256" key="1">
    <source>
        <dbReference type="ARBA" id="ARBA00005384"/>
    </source>
</evidence>
<keyword evidence="3" id="KW-0805">Transcription regulation</keyword>
<dbReference type="InterPro" id="IPR015421">
    <property type="entry name" value="PyrdxlP-dep_Trfase_major"/>
</dbReference>
<dbReference type="InterPro" id="IPR004839">
    <property type="entry name" value="Aminotransferase_I/II_large"/>
</dbReference>
<protein>
    <submittedName>
        <fullName evidence="8">PLP-dependent aminotransferase family protein</fullName>
    </submittedName>
</protein>
<dbReference type="RefSeq" id="WP_129204282.1">
    <property type="nucleotide sequence ID" value="NZ_CP035495.1"/>
</dbReference>
<dbReference type="SMART" id="SM00345">
    <property type="entry name" value="HTH_GNTR"/>
    <property type="match status" value="1"/>
</dbReference>
<name>A0A4P6ESC8_9MICO</name>
<keyword evidence="8" id="KW-0032">Aminotransferase</keyword>
<dbReference type="GO" id="GO:0008483">
    <property type="term" value="F:transaminase activity"/>
    <property type="evidence" value="ECO:0007669"/>
    <property type="project" value="UniProtKB-KW"/>
</dbReference>
<sequence length="496" mass="52446">MVRRRATAALRLALDPAVHPATERVVRGVVRALHDGQLQDGDPMPSSRVLADSTGIARSSVVAAYERLAGMGVLAAVQGRATVVRSGARLLVRPAAPPTPAPVARRPAPPCVDLSVPGGATPETLDAQDWNRAWRRAVAPLTGGGWLDERASPRTTASTREHPRRPGSGPACADPSAMHGTDELRHALVDFLRTTRGIVASPEDLVLRPSLSAAVADVVDGFELSGREVVIEDPSLPGLQRRLALAGCRVRSVPVDDEGLRVDLLGHDVAAVHVTPARQWPTGAPLSPRRRDALLAWSRRTGGVVIENDHDAVFTFGAAPPVPLAAQAQGGDDRARVAFLGSSAKLVATDLQVVWLVAPQRTARRDDAVAPVCGYTARALADYLTSGALYRHHNRTLRLVEDRRDALVAALASHAPAVRVRGDACGTEAVIDLPAGIDEWCVRRSVQDAGFRCSTLGDFAVREQRAALVVHYGPLPAASARRFAAALAAALGPAAR</sequence>
<evidence type="ECO:0000313" key="8">
    <source>
        <dbReference type="EMBL" id="QAY63307.1"/>
    </source>
</evidence>
<dbReference type="InterPro" id="IPR051446">
    <property type="entry name" value="HTH_trans_reg/aminotransferase"/>
</dbReference>
<evidence type="ECO:0000256" key="4">
    <source>
        <dbReference type="ARBA" id="ARBA00023125"/>
    </source>
</evidence>
<dbReference type="SUPFAM" id="SSF46785">
    <property type="entry name" value="Winged helix' DNA-binding domain"/>
    <property type="match status" value="1"/>
</dbReference>
<feature type="region of interest" description="Disordered" evidence="6">
    <location>
        <begin position="144"/>
        <end position="178"/>
    </location>
</feature>
<feature type="domain" description="HTH gntR-type" evidence="7">
    <location>
        <begin position="19"/>
        <end position="87"/>
    </location>
</feature>
<dbReference type="SUPFAM" id="SSF53383">
    <property type="entry name" value="PLP-dependent transferases"/>
    <property type="match status" value="1"/>
</dbReference>
<dbReference type="KEGG" id="xyl:ET495_08665"/>
<evidence type="ECO:0000256" key="3">
    <source>
        <dbReference type="ARBA" id="ARBA00023015"/>
    </source>
</evidence>
<dbReference type="OrthoDB" id="594134at2"/>
<keyword evidence="2" id="KW-0663">Pyridoxal phosphate</keyword>
<dbReference type="Gene3D" id="3.40.640.10">
    <property type="entry name" value="Type I PLP-dependent aspartate aminotransferase-like (Major domain)"/>
    <property type="match status" value="1"/>
</dbReference>
<dbReference type="InterPro" id="IPR036388">
    <property type="entry name" value="WH-like_DNA-bd_sf"/>
</dbReference>